<dbReference type="Proteomes" id="UP000198669">
    <property type="component" value="Unassembled WGS sequence"/>
</dbReference>
<accession>A0A1L3Q4H7</accession>
<evidence type="ECO:0000256" key="3">
    <source>
        <dbReference type="ARBA" id="ARBA00023285"/>
    </source>
</evidence>
<keyword evidence="2" id="KW-0479">Metal-binding</keyword>
<dbReference type="InterPro" id="IPR036724">
    <property type="entry name" value="Cobalamin-bd_sf"/>
</dbReference>
<dbReference type="EMBL" id="RJJG01000004">
    <property type="protein sequence ID" value="RNI08879.1"/>
    <property type="molecule type" value="Genomic_DNA"/>
</dbReference>
<dbReference type="OrthoDB" id="134276at2157"/>
<reference evidence="8 10" key="2">
    <citation type="submission" date="2016-10" db="EMBL/GenBank/DDBJ databases">
        <authorList>
            <person name="de Groot N.N."/>
        </authorList>
    </citation>
    <scope>NUCLEOTIDE SEQUENCE [LARGE SCALE GENOMIC DNA]</scope>
    <source>
        <strain evidence="8 10">Z-7982</strain>
    </source>
</reference>
<dbReference type="Gene3D" id="1.10.1240.10">
    <property type="entry name" value="Methionine synthase domain"/>
    <property type="match status" value="1"/>
</dbReference>
<keyword evidence="3" id="KW-0170">Cobalt</keyword>
<dbReference type="InterPro" id="IPR006158">
    <property type="entry name" value="Cobalamin-bd"/>
</dbReference>
<dbReference type="InterPro" id="IPR003759">
    <property type="entry name" value="Cbl-bd_cap"/>
</dbReference>
<evidence type="ECO:0000259" key="5">
    <source>
        <dbReference type="PROSITE" id="PS51337"/>
    </source>
</evidence>
<dbReference type="InterPro" id="IPR036594">
    <property type="entry name" value="Meth_synthase_dom"/>
</dbReference>
<evidence type="ECO:0000256" key="2">
    <source>
        <dbReference type="ARBA" id="ARBA00022723"/>
    </source>
</evidence>
<evidence type="ECO:0000256" key="1">
    <source>
        <dbReference type="ARBA" id="ARBA00010854"/>
    </source>
</evidence>
<evidence type="ECO:0000313" key="8">
    <source>
        <dbReference type="EMBL" id="SDW40207.1"/>
    </source>
</evidence>
<organism evidence="6 9">
    <name type="scientific">Methanohalophilus halophilus</name>
    <dbReference type="NCBI Taxonomy" id="2177"/>
    <lineage>
        <taxon>Archaea</taxon>
        <taxon>Methanobacteriati</taxon>
        <taxon>Methanobacteriota</taxon>
        <taxon>Stenosarchaea group</taxon>
        <taxon>Methanomicrobia</taxon>
        <taxon>Methanosarcinales</taxon>
        <taxon>Methanosarcinaceae</taxon>
        <taxon>Methanohalophilus</taxon>
    </lineage>
</organism>
<dbReference type="GO" id="GO:0050667">
    <property type="term" value="P:homocysteine metabolic process"/>
    <property type="evidence" value="ECO:0007669"/>
    <property type="project" value="TreeGrafter"/>
</dbReference>
<dbReference type="PANTHER" id="PTHR45833">
    <property type="entry name" value="METHIONINE SYNTHASE"/>
    <property type="match status" value="1"/>
</dbReference>
<name>A0A1L3Q4H7_9EURY</name>
<dbReference type="GO" id="GO:0046653">
    <property type="term" value="P:tetrahydrofolate metabolic process"/>
    <property type="evidence" value="ECO:0007669"/>
    <property type="project" value="TreeGrafter"/>
</dbReference>
<dbReference type="Proteomes" id="UP000186879">
    <property type="component" value="Chromosome"/>
</dbReference>
<dbReference type="Pfam" id="PF02310">
    <property type="entry name" value="B12-binding"/>
    <property type="match status" value="1"/>
</dbReference>
<evidence type="ECO:0000313" key="10">
    <source>
        <dbReference type="Proteomes" id="UP000198669"/>
    </source>
</evidence>
<dbReference type="RefSeq" id="WP_072562194.1">
    <property type="nucleotide sequence ID" value="NZ_CP017921.1"/>
</dbReference>
<feature type="domain" description="B12-binding N-terminal" evidence="5">
    <location>
        <begin position="1"/>
        <end position="91"/>
    </location>
</feature>
<dbReference type="PROSITE" id="PS51337">
    <property type="entry name" value="B12_BINDING_NTER"/>
    <property type="match status" value="1"/>
</dbReference>
<feature type="domain" description="B12-binding" evidence="4">
    <location>
        <begin position="93"/>
        <end position="218"/>
    </location>
</feature>
<dbReference type="KEGG" id="mhaz:BHR79_10030"/>
<dbReference type="AlphaFoldDB" id="A0A1L3Q4H7"/>
<evidence type="ECO:0000313" key="9">
    <source>
        <dbReference type="Proteomes" id="UP000186879"/>
    </source>
</evidence>
<dbReference type="EMBL" id="CP017921">
    <property type="protein sequence ID" value="APH39780.1"/>
    <property type="molecule type" value="Genomic_DNA"/>
</dbReference>
<dbReference type="EMBL" id="FNMU01000002">
    <property type="protein sequence ID" value="SDW40207.1"/>
    <property type="molecule type" value="Genomic_DNA"/>
</dbReference>
<dbReference type="Pfam" id="PF02607">
    <property type="entry name" value="B12-binding_2"/>
    <property type="match status" value="1"/>
</dbReference>
<dbReference type="GO" id="GO:0031419">
    <property type="term" value="F:cobalamin binding"/>
    <property type="evidence" value="ECO:0007669"/>
    <property type="project" value="InterPro"/>
</dbReference>
<dbReference type="InterPro" id="IPR050554">
    <property type="entry name" value="Met_Synthase/Corrinoid"/>
</dbReference>
<dbReference type="PANTHER" id="PTHR45833:SF1">
    <property type="entry name" value="METHIONINE SYNTHASE"/>
    <property type="match status" value="1"/>
</dbReference>
<protein>
    <submittedName>
        <fullName evidence="8">Dimethylamine corrinoid protein</fullName>
    </submittedName>
</protein>
<dbReference type="STRING" id="2177.BHR79_10030"/>
<gene>
    <name evidence="6" type="ORF">BHR79_10030</name>
    <name evidence="7" type="ORF">EFE40_05230</name>
    <name evidence="8" type="ORF">SAMN04515625_0926</name>
</gene>
<reference evidence="6 9" key="1">
    <citation type="submission" date="2016-10" db="EMBL/GenBank/DDBJ databases">
        <title>Methanohalophilus halophilus.</title>
        <authorList>
            <person name="L'haridon S."/>
        </authorList>
    </citation>
    <scope>NUCLEOTIDE SEQUENCE [LARGE SCALE GENOMIC DNA]</scope>
    <source>
        <strain evidence="6 9">Z-7982</strain>
    </source>
</reference>
<dbReference type="SUPFAM" id="SSF47644">
    <property type="entry name" value="Methionine synthase domain"/>
    <property type="match status" value="1"/>
</dbReference>
<dbReference type="Gene3D" id="3.40.50.280">
    <property type="entry name" value="Cobalamin-binding domain"/>
    <property type="match status" value="1"/>
</dbReference>
<keyword evidence="9" id="KW-1185">Reference proteome</keyword>
<evidence type="ECO:0000259" key="4">
    <source>
        <dbReference type="PROSITE" id="PS51332"/>
    </source>
</evidence>
<evidence type="ECO:0000313" key="11">
    <source>
        <dbReference type="Proteomes" id="UP000267921"/>
    </source>
</evidence>
<dbReference type="GO" id="GO:0005829">
    <property type="term" value="C:cytosol"/>
    <property type="evidence" value="ECO:0007669"/>
    <property type="project" value="TreeGrafter"/>
</dbReference>
<dbReference type="Proteomes" id="UP000267921">
    <property type="component" value="Unassembled WGS sequence"/>
</dbReference>
<sequence>MTSEEEILGQLYKSFIENNEKGVYRAIDKWFERDYGEKQLLFKLIEAQEEIARRFEENECFLADLMKSTTILQKSNKLITEKMANEGIVSKNKPTVVIGTVKNDTHDLGKNIAACRLQIAGFKVIDLGRDLHTSEIVDATIKNKAAILAVSSMTSITMGHLREIVELLKEKGYRENVKIMVSGAPVTQEYADRIGADAYVRTASEAVETAENFINQKN</sequence>
<dbReference type="GeneID" id="30584112"/>
<evidence type="ECO:0000313" key="7">
    <source>
        <dbReference type="EMBL" id="RNI08879.1"/>
    </source>
</evidence>
<comment type="similarity">
    <text evidence="1">Belongs to the methylamine corrinoid protein family.</text>
</comment>
<dbReference type="SUPFAM" id="SSF52242">
    <property type="entry name" value="Cobalamin (vitamin B12)-binding domain"/>
    <property type="match status" value="1"/>
</dbReference>
<dbReference type="PROSITE" id="PS51332">
    <property type="entry name" value="B12_BINDING"/>
    <property type="match status" value="1"/>
</dbReference>
<proteinExistence type="inferred from homology"/>
<dbReference type="GO" id="GO:0008705">
    <property type="term" value="F:methionine synthase activity"/>
    <property type="evidence" value="ECO:0007669"/>
    <property type="project" value="TreeGrafter"/>
</dbReference>
<reference evidence="7 11" key="3">
    <citation type="submission" date="2018-10" db="EMBL/GenBank/DDBJ databases">
        <title>Cultivation of a novel Methanohalophilus strain from Kebrit Deep of the Red Sea and a genomic comparison of members of the genus Methanohalophilus.</title>
        <authorList>
            <person name="Guan Y."/>
            <person name="Ngugi D.K."/>
            <person name="Stingl U."/>
        </authorList>
    </citation>
    <scope>NUCLEOTIDE SEQUENCE [LARGE SCALE GENOMIC DNA]</scope>
    <source>
        <strain evidence="7 11">DSM 3094</strain>
    </source>
</reference>
<dbReference type="GO" id="GO:0046872">
    <property type="term" value="F:metal ion binding"/>
    <property type="evidence" value="ECO:0007669"/>
    <property type="project" value="UniProtKB-KW"/>
</dbReference>
<dbReference type="FunFam" id="3.40.50.280:FF:000003">
    <property type="entry name" value="Dimethylamine methyltransferase corrinoid protein"/>
    <property type="match status" value="1"/>
</dbReference>
<evidence type="ECO:0000313" key="6">
    <source>
        <dbReference type="EMBL" id="APH39780.1"/>
    </source>
</evidence>